<reference evidence="1 2" key="1">
    <citation type="journal article" date="2012" name="BMC Genomics">
        <title>Complete genome sequence of Saccharothrix espanaensis DSM 44229T and comparison to the other completely sequenced Pseudonocardiaceae.</title>
        <authorList>
            <person name="Strobel T."/>
            <person name="Al-Dilaimi A."/>
            <person name="Blom J."/>
            <person name="Gessner A."/>
            <person name="Kalinowski J."/>
            <person name="Luzhetska M."/>
            <person name="Puhler A."/>
            <person name="Szczepanowski R."/>
            <person name="Bechthold A."/>
            <person name="Ruckert C."/>
        </authorList>
    </citation>
    <scope>NUCLEOTIDE SEQUENCE [LARGE SCALE GENOMIC DNA]</scope>
    <source>
        <strain evidence="2">ATCC 51144 / DSM 44229 / JCM 9112 / NBRC 15066 / NRRL 15764</strain>
    </source>
</reference>
<evidence type="ECO:0000313" key="1">
    <source>
        <dbReference type="EMBL" id="CCH31942.1"/>
    </source>
</evidence>
<proteinExistence type="predicted"/>
<accession>K0K2X3</accession>
<evidence type="ECO:0000313" key="2">
    <source>
        <dbReference type="Proteomes" id="UP000006281"/>
    </source>
</evidence>
<name>K0K2X3_SACES</name>
<dbReference type="OrthoDB" id="4774614at2"/>
<dbReference type="AlphaFoldDB" id="K0K2X3"/>
<dbReference type="HOGENOM" id="CLU_1814426_0_0_11"/>
<dbReference type="Proteomes" id="UP000006281">
    <property type="component" value="Chromosome"/>
</dbReference>
<gene>
    <name evidence="1" type="ordered locus">BN6_46630</name>
</gene>
<organism evidence="1 2">
    <name type="scientific">Saccharothrix espanaensis (strain ATCC 51144 / DSM 44229 / JCM 9112 / NBRC 15066 / NRRL 15764)</name>
    <dbReference type="NCBI Taxonomy" id="1179773"/>
    <lineage>
        <taxon>Bacteria</taxon>
        <taxon>Bacillati</taxon>
        <taxon>Actinomycetota</taxon>
        <taxon>Actinomycetes</taxon>
        <taxon>Pseudonocardiales</taxon>
        <taxon>Pseudonocardiaceae</taxon>
        <taxon>Saccharothrix</taxon>
    </lineage>
</organism>
<dbReference type="PATRIC" id="fig|1179773.3.peg.4673"/>
<protein>
    <submittedName>
        <fullName evidence="1">Putative secreted protein</fullName>
    </submittedName>
</protein>
<keyword evidence="2" id="KW-1185">Reference proteome</keyword>
<dbReference type="RefSeq" id="WP_015102054.1">
    <property type="nucleotide sequence ID" value="NC_019673.1"/>
</dbReference>
<sequence>MTQHGTGSTRRPAVAWLPYLLLAALLSTWVVLAATLPVAGNRQLTIDVSCTSGNPPVGVWVESASGGSWWAEEGRPGPAAATRFTFQQAFTGEYRVDVGCGGTAEHWGVAATSAGGSAPYRRLVCDDENLAGTATGGCRDRP</sequence>
<dbReference type="BioCyc" id="SESP1179773:BN6_RS22575-MONOMER"/>
<dbReference type="eggNOG" id="ENOG502ZXKT">
    <property type="taxonomic scope" value="Bacteria"/>
</dbReference>
<dbReference type="EMBL" id="HE804045">
    <property type="protein sequence ID" value="CCH31942.1"/>
    <property type="molecule type" value="Genomic_DNA"/>
</dbReference>
<dbReference type="KEGG" id="sesp:BN6_46630"/>